<dbReference type="AlphaFoldDB" id="A0A1Y2LSG6"/>
<evidence type="ECO:0000256" key="4">
    <source>
        <dbReference type="ARBA" id="ARBA00023136"/>
    </source>
</evidence>
<evidence type="ECO:0000256" key="7">
    <source>
        <dbReference type="SAM" id="Phobius"/>
    </source>
</evidence>
<gene>
    <name evidence="9" type="ORF">B5807_08959</name>
</gene>
<dbReference type="GO" id="GO:0016020">
    <property type="term" value="C:membrane"/>
    <property type="evidence" value="ECO:0007669"/>
    <property type="project" value="UniProtKB-SubCell"/>
</dbReference>
<dbReference type="InParanoid" id="A0A1Y2LSG6"/>
<evidence type="ECO:0000313" key="9">
    <source>
        <dbReference type="EMBL" id="OSS46841.1"/>
    </source>
</evidence>
<dbReference type="PANTHER" id="PTHR33048">
    <property type="entry name" value="PTH11-LIKE INTEGRAL MEMBRANE PROTEIN (AFU_ORTHOLOGUE AFUA_5G11245)"/>
    <property type="match status" value="1"/>
</dbReference>
<keyword evidence="2 7" id="KW-0812">Transmembrane</keyword>
<feature type="region of interest" description="Disordered" evidence="6">
    <location>
        <begin position="295"/>
        <end position="333"/>
    </location>
</feature>
<evidence type="ECO:0000256" key="2">
    <source>
        <dbReference type="ARBA" id="ARBA00022692"/>
    </source>
</evidence>
<feature type="domain" description="Rhodopsin" evidence="8">
    <location>
        <begin position="38"/>
        <end position="277"/>
    </location>
</feature>
<comment type="similarity">
    <text evidence="5">Belongs to the SAT4 family.</text>
</comment>
<dbReference type="PANTHER" id="PTHR33048:SF167">
    <property type="entry name" value="INTEGRAL MEMBRANE PROTEIN"/>
    <property type="match status" value="1"/>
</dbReference>
<evidence type="ECO:0000313" key="10">
    <source>
        <dbReference type="Proteomes" id="UP000193240"/>
    </source>
</evidence>
<proteinExistence type="inferred from homology"/>
<keyword evidence="3 7" id="KW-1133">Transmembrane helix</keyword>
<feature type="region of interest" description="Disordered" evidence="6">
    <location>
        <begin position="351"/>
        <end position="374"/>
    </location>
</feature>
<feature type="transmembrane region" description="Helical" evidence="7">
    <location>
        <begin position="103"/>
        <end position="120"/>
    </location>
</feature>
<feature type="transmembrane region" description="Helical" evidence="7">
    <location>
        <begin position="215"/>
        <end position="235"/>
    </location>
</feature>
<evidence type="ECO:0000256" key="6">
    <source>
        <dbReference type="SAM" id="MobiDB-lite"/>
    </source>
</evidence>
<dbReference type="EMBL" id="KZ107850">
    <property type="protein sequence ID" value="OSS46841.1"/>
    <property type="molecule type" value="Genomic_DNA"/>
</dbReference>
<dbReference type="STRING" id="105696.A0A1Y2LSG6"/>
<evidence type="ECO:0000256" key="3">
    <source>
        <dbReference type="ARBA" id="ARBA00022989"/>
    </source>
</evidence>
<dbReference type="OMA" id="VLARMYV"/>
<evidence type="ECO:0000259" key="8">
    <source>
        <dbReference type="Pfam" id="PF20684"/>
    </source>
</evidence>
<name>A0A1Y2LSG6_EPING</name>
<organism evidence="9 10">
    <name type="scientific">Epicoccum nigrum</name>
    <name type="common">Soil fungus</name>
    <name type="synonym">Epicoccum purpurascens</name>
    <dbReference type="NCBI Taxonomy" id="105696"/>
    <lineage>
        <taxon>Eukaryota</taxon>
        <taxon>Fungi</taxon>
        <taxon>Dikarya</taxon>
        <taxon>Ascomycota</taxon>
        <taxon>Pezizomycotina</taxon>
        <taxon>Dothideomycetes</taxon>
        <taxon>Pleosporomycetidae</taxon>
        <taxon>Pleosporales</taxon>
        <taxon>Pleosporineae</taxon>
        <taxon>Didymellaceae</taxon>
        <taxon>Epicoccum</taxon>
    </lineage>
</organism>
<dbReference type="Pfam" id="PF20684">
    <property type="entry name" value="Fung_rhodopsin"/>
    <property type="match status" value="1"/>
</dbReference>
<dbReference type="Proteomes" id="UP000193240">
    <property type="component" value="Unassembled WGS sequence"/>
</dbReference>
<feature type="transmembrane region" description="Helical" evidence="7">
    <location>
        <begin position="53"/>
        <end position="71"/>
    </location>
</feature>
<protein>
    <recommendedName>
        <fullName evidence="8">Rhodopsin domain-containing protein</fullName>
    </recommendedName>
</protein>
<dbReference type="InterPro" id="IPR049326">
    <property type="entry name" value="Rhodopsin_dom_fungi"/>
</dbReference>
<feature type="transmembrane region" description="Helical" evidence="7">
    <location>
        <begin position="132"/>
        <end position="159"/>
    </location>
</feature>
<feature type="transmembrane region" description="Helical" evidence="7">
    <location>
        <begin position="20"/>
        <end position="41"/>
    </location>
</feature>
<keyword evidence="4 7" id="KW-0472">Membrane</keyword>
<accession>A0A1Y2LSG6</accession>
<reference evidence="9 10" key="1">
    <citation type="journal article" date="2017" name="Genome Announc.">
        <title>Genome sequence of the saprophytic ascomycete Epicoccum nigrum ICMP 19927 strain isolated from New Zealand.</title>
        <authorList>
            <person name="Fokin M."/>
            <person name="Fleetwood D."/>
            <person name="Weir B.S."/>
            <person name="Villas-Boas S.G."/>
        </authorList>
    </citation>
    <scope>NUCLEOTIDE SEQUENCE [LARGE SCALE GENOMIC DNA]</scope>
    <source>
        <strain evidence="9 10">ICMP 19927</strain>
    </source>
</reference>
<keyword evidence="10" id="KW-1185">Reference proteome</keyword>
<comment type="subcellular location">
    <subcellularLocation>
        <location evidence="1">Membrane</location>
        <topology evidence="1">Multi-pass membrane protein</topology>
    </subcellularLocation>
</comment>
<evidence type="ECO:0000256" key="1">
    <source>
        <dbReference type="ARBA" id="ARBA00004141"/>
    </source>
</evidence>
<feature type="transmembrane region" description="Helical" evidence="7">
    <location>
        <begin position="179"/>
        <end position="203"/>
    </location>
</feature>
<feature type="compositionally biased region" description="Polar residues" evidence="6">
    <location>
        <begin position="298"/>
        <end position="322"/>
    </location>
</feature>
<sequence length="416" mass="45693">MATAYGPSQGVSNENQGPVILGATLTVTIAALITITTRLYVRLLMIRNVGWDDYVMISAMLLCLAGQILIIPEVRLGAGRHIQYIDPVDFANGYKLNFITQPLYLYAICLVKISVGFFLLRIATQPLYRHIIIGIMVFMGVYTTGCFFTIVLQCTNLAVQWDPTVKATCWSAYTIKTLSYVNVCFNIVTDVLFSTVIPIPLLWNLHMNKRQKSSLMCILGLGLFATAAAIVKASYISTYGRTGDWLWDSRNLTIWTVIESNIGIIAGNLPCLKPLFRVVLGSTYGRGSRIKQYGYGSSRPQGASAKQSIGSKGWGTLTSNRTTDGENDLPRNHDATKETFLLTTTNAEHGAKARLGSPIGHTEGGSTGKSSLESLTRGHNGVGLRRIQVETEVNVVQSHSPLDLGFENRQERKDMV</sequence>
<dbReference type="InterPro" id="IPR052337">
    <property type="entry name" value="SAT4-like"/>
</dbReference>
<evidence type="ECO:0000256" key="5">
    <source>
        <dbReference type="ARBA" id="ARBA00038359"/>
    </source>
</evidence>